<dbReference type="InterPro" id="IPR050415">
    <property type="entry name" value="MRET"/>
</dbReference>
<evidence type="ECO:0000313" key="11">
    <source>
        <dbReference type="EMBL" id="MBM9469530.1"/>
    </source>
</evidence>
<dbReference type="CDD" id="cd06185">
    <property type="entry name" value="PDR_like"/>
    <property type="match status" value="1"/>
</dbReference>
<evidence type="ECO:0000259" key="9">
    <source>
        <dbReference type="PROSITE" id="PS51085"/>
    </source>
</evidence>
<dbReference type="RefSeq" id="WP_205262495.1">
    <property type="nucleotide sequence ID" value="NZ_JAERWK010000029.1"/>
</dbReference>
<evidence type="ECO:0000256" key="6">
    <source>
        <dbReference type="ARBA" id="ARBA00023004"/>
    </source>
</evidence>
<protein>
    <submittedName>
        <fullName evidence="11">Oxidoreductase</fullName>
    </submittedName>
</protein>
<dbReference type="InterPro" id="IPR039261">
    <property type="entry name" value="FNR_nucleotide-bd"/>
</dbReference>
<evidence type="ECO:0000256" key="5">
    <source>
        <dbReference type="ARBA" id="ARBA00023002"/>
    </source>
</evidence>
<dbReference type="CDD" id="cd00207">
    <property type="entry name" value="fer2"/>
    <property type="match status" value="1"/>
</dbReference>
<dbReference type="PROSITE" id="PS51384">
    <property type="entry name" value="FAD_FR"/>
    <property type="match status" value="1"/>
</dbReference>
<dbReference type="PRINTS" id="PR00409">
    <property type="entry name" value="PHDIOXRDTASE"/>
</dbReference>
<keyword evidence="3" id="KW-0001">2Fe-2S</keyword>
<evidence type="ECO:0000256" key="2">
    <source>
        <dbReference type="ARBA" id="ARBA00022630"/>
    </source>
</evidence>
<dbReference type="PANTHER" id="PTHR47354:SF1">
    <property type="entry name" value="CARNITINE MONOOXYGENASE REDUCTASE SUBUNIT"/>
    <property type="match status" value="1"/>
</dbReference>
<keyword evidence="4" id="KW-0479">Metal-binding</keyword>
<keyword evidence="12" id="KW-1185">Reference proteome</keyword>
<dbReference type="Gene3D" id="3.10.20.30">
    <property type="match status" value="1"/>
</dbReference>
<dbReference type="InterPro" id="IPR006058">
    <property type="entry name" value="2Fe2S_fd_BS"/>
</dbReference>
<evidence type="ECO:0000256" key="3">
    <source>
        <dbReference type="ARBA" id="ARBA00022714"/>
    </source>
</evidence>
<dbReference type="Gene3D" id="3.40.50.80">
    <property type="entry name" value="Nucleotide-binding domain of ferredoxin-NADP reductase (FNR) module"/>
    <property type="match status" value="1"/>
</dbReference>
<dbReference type="GO" id="GO:0046872">
    <property type="term" value="F:metal ion binding"/>
    <property type="evidence" value="ECO:0007669"/>
    <property type="project" value="UniProtKB-KW"/>
</dbReference>
<accession>A0A938YBN3</accession>
<keyword evidence="7" id="KW-0411">Iron-sulfur</keyword>
<dbReference type="EMBL" id="JAERWK010000029">
    <property type="protein sequence ID" value="MBM9469530.1"/>
    <property type="molecule type" value="Genomic_DNA"/>
</dbReference>
<reference evidence="11" key="1">
    <citation type="submission" date="2021-01" db="EMBL/GenBank/DDBJ databases">
        <title>YIM 132084 draft genome.</title>
        <authorList>
            <person name="An D."/>
        </authorList>
    </citation>
    <scope>NUCLEOTIDE SEQUENCE</scope>
    <source>
        <strain evidence="11">YIM 132084</strain>
    </source>
</reference>
<comment type="caution">
    <text evidence="11">The sequence shown here is derived from an EMBL/GenBank/DDBJ whole genome shotgun (WGS) entry which is preliminary data.</text>
</comment>
<evidence type="ECO:0000259" key="10">
    <source>
        <dbReference type="PROSITE" id="PS51384"/>
    </source>
</evidence>
<feature type="region of interest" description="Disordered" evidence="8">
    <location>
        <begin position="1"/>
        <end position="20"/>
    </location>
</feature>
<proteinExistence type="predicted"/>
<evidence type="ECO:0000313" key="12">
    <source>
        <dbReference type="Proteomes" id="UP000663792"/>
    </source>
</evidence>
<name>A0A938YBN3_9ACTN</name>
<dbReference type="PROSITE" id="PS00197">
    <property type="entry name" value="2FE2S_FER_1"/>
    <property type="match status" value="1"/>
</dbReference>
<dbReference type="Gene3D" id="2.40.30.10">
    <property type="entry name" value="Translation factors"/>
    <property type="match status" value="1"/>
</dbReference>
<dbReference type="PANTHER" id="PTHR47354">
    <property type="entry name" value="NADH OXIDOREDUCTASE HCR"/>
    <property type="match status" value="1"/>
</dbReference>
<dbReference type="InterPro" id="IPR001041">
    <property type="entry name" value="2Fe-2S_ferredoxin-type"/>
</dbReference>
<feature type="domain" description="2Fe-2S ferredoxin-type" evidence="9">
    <location>
        <begin position="269"/>
        <end position="354"/>
    </location>
</feature>
<dbReference type="Pfam" id="PF00111">
    <property type="entry name" value="Fer2"/>
    <property type="match status" value="1"/>
</dbReference>
<dbReference type="InterPro" id="IPR012675">
    <property type="entry name" value="Beta-grasp_dom_sf"/>
</dbReference>
<dbReference type="InterPro" id="IPR017927">
    <property type="entry name" value="FAD-bd_FR_type"/>
</dbReference>
<dbReference type="SUPFAM" id="SSF54292">
    <property type="entry name" value="2Fe-2S ferredoxin-like"/>
    <property type="match status" value="1"/>
</dbReference>
<dbReference type="GO" id="GO:0016491">
    <property type="term" value="F:oxidoreductase activity"/>
    <property type="evidence" value="ECO:0007669"/>
    <property type="project" value="UniProtKB-KW"/>
</dbReference>
<dbReference type="InterPro" id="IPR017938">
    <property type="entry name" value="Riboflavin_synthase-like_b-brl"/>
</dbReference>
<sequence length="354" mass="37959">MTVTDVTHEAAAGRRRGGPVPTQRLRIAQVRWEAEEVVSVTVAAPDGEPLPAWSPGAHIDLHLPVDDSTEPLIRSYSLCGDPAAGEWTVAVRLDAASRGGSRHVHERLRVGDMLTVVGPRQLFELEPAAEYVFVAGGIGITPLLPMIEQADAEGRPWRLVYAGSRRDSMPFRRRLHRHGDRIELYPSAERRVDLAALLTDLAPGTLVYCCGPERMLAAVSDAVAGTIAAESLRTERFRPREIVTVTTDADGATTDTDHGADTGAAVGGFEVELGTGGQVLPVPADTSLLDVLLGAGCDIMWSCREGTCGSCETGVLAGVPEHRDSVLTPDEQEANDVMFPCISRSRTSRLTLDL</sequence>
<organism evidence="11 12">
    <name type="scientific">Nakamurella leprariae</name>
    <dbReference type="NCBI Taxonomy" id="2803911"/>
    <lineage>
        <taxon>Bacteria</taxon>
        <taxon>Bacillati</taxon>
        <taxon>Actinomycetota</taxon>
        <taxon>Actinomycetes</taxon>
        <taxon>Nakamurellales</taxon>
        <taxon>Nakamurellaceae</taxon>
        <taxon>Nakamurella</taxon>
    </lineage>
</organism>
<evidence type="ECO:0000256" key="7">
    <source>
        <dbReference type="ARBA" id="ARBA00023014"/>
    </source>
</evidence>
<keyword evidence="2" id="KW-0285">Flavoprotein</keyword>
<dbReference type="PROSITE" id="PS51085">
    <property type="entry name" value="2FE2S_FER_2"/>
    <property type="match status" value="1"/>
</dbReference>
<gene>
    <name evidence="11" type="ORF">JL106_19785</name>
</gene>
<dbReference type="SUPFAM" id="SSF52343">
    <property type="entry name" value="Ferredoxin reductase-like, C-terminal NADP-linked domain"/>
    <property type="match status" value="1"/>
</dbReference>
<evidence type="ECO:0000256" key="8">
    <source>
        <dbReference type="SAM" id="MobiDB-lite"/>
    </source>
</evidence>
<evidence type="ECO:0000256" key="1">
    <source>
        <dbReference type="ARBA" id="ARBA00001974"/>
    </source>
</evidence>
<feature type="domain" description="FAD-binding FR-type" evidence="10">
    <location>
        <begin position="20"/>
        <end position="126"/>
    </location>
</feature>
<comment type="cofactor">
    <cofactor evidence="1">
        <name>FAD</name>
        <dbReference type="ChEBI" id="CHEBI:57692"/>
    </cofactor>
</comment>
<dbReference type="InterPro" id="IPR036010">
    <property type="entry name" value="2Fe-2S_ferredoxin-like_sf"/>
</dbReference>
<evidence type="ECO:0000256" key="4">
    <source>
        <dbReference type="ARBA" id="ARBA00022723"/>
    </source>
</evidence>
<dbReference type="Proteomes" id="UP000663792">
    <property type="component" value="Unassembled WGS sequence"/>
</dbReference>
<dbReference type="AlphaFoldDB" id="A0A938YBN3"/>
<dbReference type="SUPFAM" id="SSF63380">
    <property type="entry name" value="Riboflavin synthase domain-like"/>
    <property type="match status" value="1"/>
</dbReference>
<feature type="compositionally biased region" description="Basic and acidic residues" evidence="8">
    <location>
        <begin position="1"/>
        <end position="12"/>
    </location>
</feature>
<keyword evidence="5" id="KW-0560">Oxidoreductase</keyword>
<keyword evidence="6" id="KW-0408">Iron</keyword>
<dbReference type="GO" id="GO:0051537">
    <property type="term" value="F:2 iron, 2 sulfur cluster binding"/>
    <property type="evidence" value="ECO:0007669"/>
    <property type="project" value="UniProtKB-KW"/>
</dbReference>